<evidence type="ECO:0000313" key="2">
    <source>
        <dbReference type="EMBL" id="EEQ30107.1"/>
    </source>
</evidence>
<organism evidence="2 3">
    <name type="scientific">Arthroderma otae (strain ATCC MYA-4605 / CBS 113480)</name>
    <name type="common">Microsporum canis</name>
    <dbReference type="NCBI Taxonomy" id="554155"/>
    <lineage>
        <taxon>Eukaryota</taxon>
        <taxon>Fungi</taxon>
        <taxon>Dikarya</taxon>
        <taxon>Ascomycota</taxon>
        <taxon>Pezizomycotina</taxon>
        <taxon>Eurotiomycetes</taxon>
        <taxon>Eurotiomycetidae</taxon>
        <taxon>Onygenales</taxon>
        <taxon>Arthrodermataceae</taxon>
        <taxon>Microsporum</taxon>
    </lineage>
</organism>
<dbReference type="OMA" id="NPPDSNR"/>
<protein>
    <submittedName>
        <fullName evidence="2">Uncharacterized protein</fullName>
    </submittedName>
</protein>
<dbReference type="RefSeq" id="XP_002847420.1">
    <property type="nucleotide sequence ID" value="XM_002847374.1"/>
</dbReference>
<dbReference type="eggNOG" id="ENOG502SC0A">
    <property type="taxonomic scope" value="Eukaryota"/>
</dbReference>
<keyword evidence="3" id="KW-1185">Reference proteome</keyword>
<dbReference type="OrthoDB" id="3358750at2759"/>
<feature type="region of interest" description="Disordered" evidence="1">
    <location>
        <begin position="1"/>
        <end position="103"/>
    </location>
</feature>
<evidence type="ECO:0000256" key="1">
    <source>
        <dbReference type="SAM" id="MobiDB-lite"/>
    </source>
</evidence>
<name>C5FK85_ARTOC</name>
<dbReference type="VEuPathDB" id="FungiDB:MCYG_02926"/>
<dbReference type="EMBL" id="DS995703">
    <property type="protein sequence ID" value="EEQ30107.1"/>
    <property type="molecule type" value="Genomic_DNA"/>
</dbReference>
<evidence type="ECO:0000313" key="3">
    <source>
        <dbReference type="Proteomes" id="UP000002035"/>
    </source>
</evidence>
<dbReference type="PANTHER" id="PTHR39475">
    <property type="entry name" value="CONIDIATION-SPECIFIC PROTEIN 6"/>
    <property type="match status" value="1"/>
</dbReference>
<sequence length="103" mass="11811">MTGNSNVGTRGVYESNEQRNYSRSEVESARRNRENPPDSNRRGSAHIKEQKQRGKYSLNDEELAKMDPTAPARMHGHQPSRGAQVDAELKKEDEERIRQKKGF</sequence>
<gene>
    <name evidence="2" type="ORF">MCYG_02926</name>
</gene>
<dbReference type="PANTHER" id="PTHR39475:SF1">
    <property type="entry name" value="CONIDIATION-SPECIFIC PROTEIN 6"/>
    <property type="match status" value="1"/>
</dbReference>
<dbReference type="GeneID" id="9224866"/>
<reference evidence="3" key="1">
    <citation type="journal article" date="2012" name="MBio">
        <title>Comparative genome analysis of Trichophyton rubrum and related dermatophytes reveals candidate genes involved in infection.</title>
        <authorList>
            <person name="Martinez D.A."/>
            <person name="Oliver B.G."/>
            <person name="Graeser Y."/>
            <person name="Goldberg J.M."/>
            <person name="Li W."/>
            <person name="Martinez-Rossi N.M."/>
            <person name="Monod M."/>
            <person name="Shelest E."/>
            <person name="Barton R.C."/>
            <person name="Birch E."/>
            <person name="Brakhage A.A."/>
            <person name="Chen Z."/>
            <person name="Gurr S.J."/>
            <person name="Heiman D."/>
            <person name="Heitman J."/>
            <person name="Kosti I."/>
            <person name="Rossi A."/>
            <person name="Saif S."/>
            <person name="Samalova M."/>
            <person name="Saunders C.W."/>
            <person name="Shea T."/>
            <person name="Summerbell R.C."/>
            <person name="Xu J."/>
            <person name="Young S."/>
            <person name="Zeng Q."/>
            <person name="Birren B.W."/>
            <person name="Cuomo C.A."/>
            <person name="White T.C."/>
        </authorList>
    </citation>
    <scope>NUCLEOTIDE SEQUENCE [LARGE SCALE GENOMIC DNA]</scope>
    <source>
        <strain evidence="3">ATCC MYA-4605 / CBS 113480</strain>
    </source>
</reference>
<feature type="compositionally biased region" description="Basic and acidic residues" evidence="1">
    <location>
        <begin position="87"/>
        <end position="97"/>
    </location>
</feature>
<proteinExistence type="predicted"/>
<dbReference type="HOGENOM" id="CLU_135765_1_0_1"/>
<feature type="compositionally biased region" description="Basic and acidic residues" evidence="1">
    <location>
        <begin position="16"/>
        <end position="52"/>
    </location>
</feature>
<accession>C5FK85</accession>
<dbReference type="Proteomes" id="UP000002035">
    <property type="component" value="Unassembled WGS sequence"/>
</dbReference>
<dbReference type="AlphaFoldDB" id="C5FK85"/>